<dbReference type="Pfam" id="PF00440">
    <property type="entry name" value="TetR_N"/>
    <property type="match status" value="1"/>
</dbReference>
<dbReference type="GO" id="GO:0003677">
    <property type="term" value="F:DNA binding"/>
    <property type="evidence" value="ECO:0007669"/>
    <property type="project" value="UniProtKB-UniRule"/>
</dbReference>
<dbReference type="InterPro" id="IPR009057">
    <property type="entry name" value="Homeodomain-like_sf"/>
</dbReference>
<evidence type="ECO:0000256" key="1">
    <source>
        <dbReference type="ARBA" id="ARBA00023125"/>
    </source>
</evidence>
<evidence type="ECO:0000259" key="3">
    <source>
        <dbReference type="PROSITE" id="PS50977"/>
    </source>
</evidence>
<dbReference type="Gene3D" id="1.10.357.10">
    <property type="entry name" value="Tetracycline Repressor, domain 2"/>
    <property type="match status" value="1"/>
</dbReference>
<evidence type="ECO:0000256" key="2">
    <source>
        <dbReference type="PROSITE-ProRule" id="PRU00335"/>
    </source>
</evidence>
<dbReference type="PANTHER" id="PTHR43479:SF11">
    <property type="entry name" value="ACREF_ENVCD OPERON REPRESSOR-RELATED"/>
    <property type="match status" value="1"/>
</dbReference>
<dbReference type="SUPFAM" id="SSF48498">
    <property type="entry name" value="Tetracyclin repressor-like, C-terminal domain"/>
    <property type="match status" value="1"/>
</dbReference>
<sequence length="199" mass="22750">MAATDSQASSTANRRSTILNCALDLFASRGYDAIGVQELVNAAGITKPTLYYYFGSKRGLLETLIQEKLSPFIDQLSLATAYSGDLPLTLQRVVEVYFQFAQQESRFYQLFLSLSYPVPDNEANQLMRPWITRQWQLLESLFQQAAQDHGNMHERHRQYATVFLSILNGYISLIFQQGVEVTEHTIWQVVHQFSHGIYS</sequence>
<dbReference type="EMBL" id="CP120682">
    <property type="protein sequence ID" value="WKN37545.1"/>
    <property type="molecule type" value="Genomic_DNA"/>
</dbReference>
<dbReference type="SUPFAM" id="SSF46689">
    <property type="entry name" value="Homeodomain-like"/>
    <property type="match status" value="1"/>
</dbReference>
<dbReference type="PRINTS" id="PR00455">
    <property type="entry name" value="HTHTETR"/>
</dbReference>
<gene>
    <name evidence="4" type="ORF">K4G66_02325</name>
</gene>
<dbReference type="InterPro" id="IPR036271">
    <property type="entry name" value="Tet_transcr_reg_TetR-rel_C_sf"/>
</dbReference>
<dbReference type="PROSITE" id="PS50977">
    <property type="entry name" value="HTH_TETR_2"/>
    <property type="match status" value="1"/>
</dbReference>
<keyword evidence="1 2" id="KW-0238">DNA-binding</keyword>
<dbReference type="InterPro" id="IPR050624">
    <property type="entry name" value="HTH-type_Tx_Regulator"/>
</dbReference>
<accession>A0AA49GRT1</accession>
<protein>
    <submittedName>
        <fullName evidence="4">TetR/AcrR family transcriptional regulator</fullName>
    </submittedName>
</protein>
<dbReference type="AlphaFoldDB" id="A0AA49GRT1"/>
<feature type="DNA-binding region" description="H-T-H motif" evidence="2">
    <location>
        <begin position="35"/>
        <end position="54"/>
    </location>
</feature>
<name>A0AA49GRT1_9BACT</name>
<dbReference type="PANTHER" id="PTHR43479">
    <property type="entry name" value="ACREF/ENVCD OPERON REPRESSOR-RELATED"/>
    <property type="match status" value="1"/>
</dbReference>
<reference evidence="4" key="2">
    <citation type="journal article" date="2024" name="Antonie Van Leeuwenhoek">
        <title>Roseihalotalea indica gen. nov., sp. nov., a halophilic Bacteroidetes from mesopelagic Southwest Indian Ocean with higher carbohydrate metabolic potential.</title>
        <authorList>
            <person name="Chen B."/>
            <person name="Zhang M."/>
            <person name="Lin D."/>
            <person name="Ye J."/>
            <person name="Tang K."/>
        </authorList>
    </citation>
    <scope>NUCLEOTIDE SEQUENCE</scope>
    <source>
        <strain evidence="4">TK19036</strain>
    </source>
</reference>
<reference evidence="4" key="1">
    <citation type="journal article" date="2023" name="Comput. Struct. Biotechnol. J.">
        <title>Discovery of a novel marine Bacteroidetes with a rich repertoire of carbohydrate-active enzymes.</title>
        <authorList>
            <person name="Chen B."/>
            <person name="Liu G."/>
            <person name="Chen Q."/>
            <person name="Wang H."/>
            <person name="Liu L."/>
            <person name="Tang K."/>
        </authorList>
    </citation>
    <scope>NUCLEOTIDE SEQUENCE</scope>
    <source>
        <strain evidence="4">TK19036</strain>
    </source>
</reference>
<feature type="domain" description="HTH tetR-type" evidence="3">
    <location>
        <begin position="12"/>
        <end position="72"/>
    </location>
</feature>
<organism evidence="4">
    <name type="scientific">Roseihalotalea indica</name>
    <dbReference type="NCBI Taxonomy" id="2867963"/>
    <lineage>
        <taxon>Bacteria</taxon>
        <taxon>Pseudomonadati</taxon>
        <taxon>Bacteroidota</taxon>
        <taxon>Cytophagia</taxon>
        <taxon>Cytophagales</taxon>
        <taxon>Catalimonadaceae</taxon>
        <taxon>Roseihalotalea</taxon>
    </lineage>
</organism>
<evidence type="ECO:0000313" key="4">
    <source>
        <dbReference type="EMBL" id="WKN37545.1"/>
    </source>
</evidence>
<proteinExistence type="predicted"/>
<dbReference type="InterPro" id="IPR001647">
    <property type="entry name" value="HTH_TetR"/>
</dbReference>